<dbReference type="Pfam" id="PF07729">
    <property type="entry name" value="FCD"/>
    <property type="match status" value="1"/>
</dbReference>
<evidence type="ECO:0000256" key="3">
    <source>
        <dbReference type="ARBA" id="ARBA00023163"/>
    </source>
</evidence>
<dbReference type="Gene3D" id="1.10.10.10">
    <property type="entry name" value="Winged helix-like DNA-binding domain superfamily/Winged helix DNA-binding domain"/>
    <property type="match status" value="1"/>
</dbReference>
<keyword evidence="1" id="KW-0805">Transcription regulation</keyword>
<dbReference type="Proteomes" id="UP001556118">
    <property type="component" value="Unassembled WGS sequence"/>
</dbReference>
<evidence type="ECO:0000313" key="7">
    <source>
        <dbReference type="Proteomes" id="UP001556118"/>
    </source>
</evidence>
<dbReference type="Pfam" id="PF00392">
    <property type="entry name" value="GntR"/>
    <property type="match status" value="1"/>
</dbReference>
<keyword evidence="3" id="KW-0804">Transcription</keyword>
<accession>A0ABV3RE63</accession>
<dbReference type="PRINTS" id="PR00035">
    <property type="entry name" value="HTHGNTR"/>
</dbReference>
<keyword evidence="4" id="KW-0175">Coiled coil</keyword>
<feature type="coiled-coil region" evidence="4">
    <location>
        <begin position="123"/>
        <end position="153"/>
    </location>
</feature>
<protein>
    <submittedName>
        <fullName evidence="6">FadR/GntR family transcriptional regulator</fullName>
    </submittedName>
</protein>
<dbReference type="PROSITE" id="PS50949">
    <property type="entry name" value="HTH_GNTR"/>
    <property type="match status" value="1"/>
</dbReference>
<dbReference type="Gene3D" id="1.20.120.530">
    <property type="entry name" value="GntR ligand-binding domain-like"/>
    <property type="match status" value="1"/>
</dbReference>
<name>A0ABV3RE63_9SPHN</name>
<proteinExistence type="predicted"/>
<evidence type="ECO:0000259" key="5">
    <source>
        <dbReference type="PROSITE" id="PS50949"/>
    </source>
</evidence>
<dbReference type="InterPro" id="IPR036388">
    <property type="entry name" value="WH-like_DNA-bd_sf"/>
</dbReference>
<dbReference type="SMART" id="SM00895">
    <property type="entry name" value="FCD"/>
    <property type="match status" value="1"/>
</dbReference>
<dbReference type="EMBL" id="JBFNXR010000052">
    <property type="protein sequence ID" value="MEW9856383.1"/>
    <property type="molecule type" value="Genomic_DNA"/>
</dbReference>
<evidence type="ECO:0000256" key="4">
    <source>
        <dbReference type="SAM" id="Coils"/>
    </source>
</evidence>
<dbReference type="SUPFAM" id="SSF48008">
    <property type="entry name" value="GntR ligand-binding domain-like"/>
    <property type="match status" value="1"/>
</dbReference>
<organism evidence="6 7">
    <name type="scientific">Novosphingobium rhizovicinum</name>
    <dbReference type="NCBI Taxonomy" id="3228928"/>
    <lineage>
        <taxon>Bacteria</taxon>
        <taxon>Pseudomonadati</taxon>
        <taxon>Pseudomonadota</taxon>
        <taxon>Alphaproteobacteria</taxon>
        <taxon>Sphingomonadales</taxon>
        <taxon>Sphingomonadaceae</taxon>
        <taxon>Novosphingobium</taxon>
    </lineage>
</organism>
<sequence>MSLTDQAKRNVQEFSSAGEGETRLYKNIVRALLDDLHAGVYAVGDKMPAERDLALRMGVSRPVVREAMLALEVLGLIEVRLGAGTFVIRLPGESDAPEFSVSPFELLEARLLFEGEAAALAASHITDEEVAQLETLVEEIQRENRQSDGKEDADLQFHLVIARASRNAAVERTILDLWTLRSTSPECKLLQEKARIANVRPVVEEHNAIVEALRQRDPTAARAAMRAHLDAVLQHLLFAVEEDAVAEARRSVAKTRERFQRKTGF</sequence>
<dbReference type="InterPro" id="IPR008920">
    <property type="entry name" value="TF_FadR/GntR_C"/>
</dbReference>
<dbReference type="InterPro" id="IPR000524">
    <property type="entry name" value="Tscrpt_reg_HTH_GntR"/>
</dbReference>
<dbReference type="SMART" id="SM00345">
    <property type="entry name" value="HTH_GNTR"/>
    <property type="match status" value="1"/>
</dbReference>
<evidence type="ECO:0000256" key="1">
    <source>
        <dbReference type="ARBA" id="ARBA00023015"/>
    </source>
</evidence>
<dbReference type="RefSeq" id="WP_367775174.1">
    <property type="nucleotide sequence ID" value="NZ_JBFNXR010000052.1"/>
</dbReference>
<dbReference type="PANTHER" id="PTHR43537">
    <property type="entry name" value="TRANSCRIPTIONAL REGULATOR, GNTR FAMILY"/>
    <property type="match status" value="1"/>
</dbReference>
<dbReference type="InterPro" id="IPR011711">
    <property type="entry name" value="GntR_C"/>
</dbReference>
<feature type="domain" description="HTH gntR-type" evidence="5">
    <location>
        <begin position="22"/>
        <end position="90"/>
    </location>
</feature>
<keyword evidence="2" id="KW-0238">DNA-binding</keyword>
<keyword evidence="7" id="KW-1185">Reference proteome</keyword>
<reference evidence="6 7" key="1">
    <citation type="submission" date="2024-06" db="EMBL/GenBank/DDBJ databases">
        <title>Novosphingobium rhizovicinus M1R2S20.</title>
        <authorList>
            <person name="Sun J.-Q."/>
        </authorList>
    </citation>
    <scope>NUCLEOTIDE SEQUENCE [LARGE SCALE GENOMIC DNA]</scope>
    <source>
        <strain evidence="6 7">M1R2S20</strain>
    </source>
</reference>
<comment type="caution">
    <text evidence="6">The sequence shown here is derived from an EMBL/GenBank/DDBJ whole genome shotgun (WGS) entry which is preliminary data.</text>
</comment>
<evidence type="ECO:0000313" key="6">
    <source>
        <dbReference type="EMBL" id="MEW9856383.1"/>
    </source>
</evidence>
<dbReference type="InterPro" id="IPR036390">
    <property type="entry name" value="WH_DNA-bd_sf"/>
</dbReference>
<evidence type="ECO:0000256" key="2">
    <source>
        <dbReference type="ARBA" id="ARBA00023125"/>
    </source>
</evidence>
<dbReference type="CDD" id="cd07377">
    <property type="entry name" value="WHTH_GntR"/>
    <property type="match status" value="1"/>
</dbReference>
<dbReference type="PANTHER" id="PTHR43537:SF5">
    <property type="entry name" value="UXU OPERON TRANSCRIPTIONAL REGULATOR"/>
    <property type="match status" value="1"/>
</dbReference>
<dbReference type="SUPFAM" id="SSF46785">
    <property type="entry name" value="Winged helix' DNA-binding domain"/>
    <property type="match status" value="1"/>
</dbReference>
<gene>
    <name evidence="6" type="ORF">ABUH87_14690</name>
</gene>